<evidence type="ECO:0000256" key="1">
    <source>
        <dbReference type="SAM" id="MobiDB-lite"/>
    </source>
</evidence>
<dbReference type="Proteomes" id="UP001162734">
    <property type="component" value="Chromosome"/>
</dbReference>
<protein>
    <recommendedName>
        <fullName evidence="3">PLD phosphodiesterase domain-containing protein</fullName>
    </recommendedName>
</protein>
<evidence type="ECO:0000313" key="5">
    <source>
        <dbReference type="Proteomes" id="UP001162734"/>
    </source>
</evidence>
<dbReference type="Pfam" id="PF13091">
    <property type="entry name" value="PLDc_2"/>
    <property type="match status" value="2"/>
</dbReference>
<dbReference type="SMART" id="SM00155">
    <property type="entry name" value="PLDc"/>
    <property type="match status" value="2"/>
</dbReference>
<organism evidence="4 5">
    <name type="scientific">Anaeromyxobacter paludicola</name>
    <dbReference type="NCBI Taxonomy" id="2918171"/>
    <lineage>
        <taxon>Bacteria</taxon>
        <taxon>Pseudomonadati</taxon>
        <taxon>Myxococcota</taxon>
        <taxon>Myxococcia</taxon>
        <taxon>Myxococcales</taxon>
        <taxon>Cystobacterineae</taxon>
        <taxon>Anaeromyxobacteraceae</taxon>
        <taxon>Anaeromyxobacter</taxon>
    </lineage>
</organism>
<reference evidence="5" key="1">
    <citation type="journal article" date="2022" name="Int. J. Syst. Evol. Microbiol.">
        <title>Anaeromyxobacter oryzae sp. nov., Anaeromyxobacter diazotrophicus sp. nov. and Anaeromyxobacter paludicola sp. nov., isolated from paddy soils.</title>
        <authorList>
            <person name="Itoh H."/>
            <person name="Xu Z."/>
            <person name="Mise K."/>
            <person name="Masuda Y."/>
            <person name="Ushijima N."/>
            <person name="Hayakawa C."/>
            <person name="Shiratori Y."/>
            <person name="Senoo K."/>
        </authorList>
    </citation>
    <scope>NUCLEOTIDE SEQUENCE [LARGE SCALE GENOMIC DNA]</scope>
    <source>
        <strain evidence="5">Red630</strain>
    </source>
</reference>
<keyword evidence="2" id="KW-0472">Membrane</keyword>
<keyword evidence="2" id="KW-0812">Transmembrane</keyword>
<dbReference type="SUPFAM" id="SSF56024">
    <property type="entry name" value="Phospholipase D/nuclease"/>
    <property type="match status" value="2"/>
</dbReference>
<evidence type="ECO:0000256" key="2">
    <source>
        <dbReference type="SAM" id="Phobius"/>
    </source>
</evidence>
<dbReference type="PANTHER" id="PTHR21248">
    <property type="entry name" value="CARDIOLIPIN SYNTHASE"/>
    <property type="match status" value="1"/>
</dbReference>
<name>A0ABN6N985_9BACT</name>
<feature type="transmembrane region" description="Helical" evidence="2">
    <location>
        <begin position="434"/>
        <end position="452"/>
    </location>
</feature>
<feature type="domain" description="PLD phosphodiesterase" evidence="3">
    <location>
        <begin position="319"/>
        <end position="346"/>
    </location>
</feature>
<dbReference type="PROSITE" id="PS50035">
    <property type="entry name" value="PLD"/>
    <property type="match status" value="1"/>
</dbReference>
<dbReference type="CDD" id="cd09110">
    <property type="entry name" value="PLDc_CLS_1"/>
    <property type="match status" value="1"/>
</dbReference>
<sequence length="493" mass="52862">MPGPWSLRARPAPAPPSPGAQRAWLRPLGEQAFSRAAGAPLVPGNRVRLLRDAAENFPAWLRAIERAERSVWFEAYILAGDQIGTRFARALAEKARQGVQVRVLHDWLGGLGEADRGFWRRLAAAGVEVRCFNPPRLESPLAFLRRDHRKCTVVDGELGFVSGLCVADRWCGDPARGEPPWRDSGLEVRGPAVADLARAFARTWAEAGPAIPLGELPDPSDLPAAGDTAVRVVATEPATAGLLRLDQLIAAVARERLWITDAYYVGMPSYVQALRGAAADGVDVRFLVPGRSDLGLVKRLGTAGYRPLLEAGVRLFEWSGPMLHAKTAVADGRWARVGSSNLNASSFMGNWELDVAVEDEAFGAEMERQFEADLATATEVVLSRRRRPVHGPPAPRPRVREGSAVATAGAMRLGNAVGAALSGHRLLGPAEASLLLFAGLALLGLVVVTGLYPRAVLAPFLVLGAWIGVALVLRGVRLWRERPPPEGPPPPAA</sequence>
<dbReference type="CDD" id="cd09159">
    <property type="entry name" value="PLDc_ybhO_like_2"/>
    <property type="match status" value="1"/>
</dbReference>
<keyword evidence="5" id="KW-1185">Reference proteome</keyword>
<evidence type="ECO:0000259" key="3">
    <source>
        <dbReference type="PROSITE" id="PS50035"/>
    </source>
</evidence>
<dbReference type="InterPro" id="IPR001736">
    <property type="entry name" value="PLipase_D/transphosphatidylase"/>
</dbReference>
<accession>A0ABN6N985</accession>
<dbReference type="RefSeq" id="WP_248342186.1">
    <property type="nucleotide sequence ID" value="NZ_AP025592.1"/>
</dbReference>
<keyword evidence="2" id="KW-1133">Transmembrane helix</keyword>
<dbReference type="Gene3D" id="3.30.870.10">
    <property type="entry name" value="Endonuclease Chain A"/>
    <property type="match status" value="2"/>
</dbReference>
<dbReference type="InterPro" id="IPR025202">
    <property type="entry name" value="PLD-like_dom"/>
</dbReference>
<proteinExistence type="predicted"/>
<feature type="region of interest" description="Disordered" evidence="1">
    <location>
        <begin position="1"/>
        <end position="20"/>
    </location>
</feature>
<dbReference type="PANTHER" id="PTHR21248:SF22">
    <property type="entry name" value="PHOSPHOLIPASE D"/>
    <property type="match status" value="1"/>
</dbReference>
<dbReference type="EMBL" id="AP025592">
    <property type="protein sequence ID" value="BDG09797.1"/>
    <property type="molecule type" value="Genomic_DNA"/>
</dbReference>
<feature type="transmembrane region" description="Helical" evidence="2">
    <location>
        <begin position="458"/>
        <end position="476"/>
    </location>
</feature>
<evidence type="ECO:0000313" key="4">
    <source>
        <dbReference type="EMBL" id="BDG09797.1"/>
    </source>
</evidence>
<gene>
    <name evidence="4" type="ORF">AMPC_29100</name>
</gene>